<accession>A0A0F8XKA8</accession>
<name>A0A0F8XKA8_9ZZZZ</name>
<evidence type="ECO:0000256" key="1">
    <source>
        <dbReference type="SAM" id="Phobius"/>
    </source>
</evidence>
<reference evidence="2" key="1">
    <citation type="journal article" date="2015" name="Nature">
        <title>Complex archaea that bridge the gap between prokaryotes and eukaryotes.</title>
        <authorList>
            <person name="Spang A."/>
            <person name="Saw J.H."/>
            <person name="Jorgensen S.L."/>
            <person name="Zaremba-Niedzwiedzka K."/>
            <person name="Martijn J."/>
            <person name="Lind A.E."/>
            <person name="van Eijk R."/>
            <person name="Schleper C."/>
            <person name="Guy L."/>
            <person name="Ettema T.J."/>
        </authorList>
    </citation>
    <scope>NUCLEOTIDE SEQUENCE</scope>
</reference>
<gene>
    <name evidence="2" type="ORF">LCGC14_2932800</name>
</gene>
<keyword evidence="1" id="KW-0472">Membrane</keyword>
<keyword evidence="1" id="KW-1133">Transmembrane helix</keyword>
<feature type="transmembrane region" description="Helical" evidence="1">
    <location>
        <begin position="15"/>
        <end position="36"/>
    </location>
</feature>
<comment type="caution">
    <text evidence="2">The sequence shown here is derived from an EMBL/GenBank/DDBJ whole genome shotgun (WGS) entry which is preliminary data.</text>
</comment>
<sequence>SIISLPMVWLATGSYLWVGAAFVLDAVSLLIPGWRLLKDSVPKKSMKLYNRSAFYPLAMLFLLLVAFYV</sequence>
<organism evidence="2">
    <name type="scientific">marine sediment metagenome</name>
    <dbReference type="NCBI Taxonomy" id="412755"/>
    <lineage>
        <taxon>unclassified sequences</taxon>
        <taxon>metagenomes</taxon>
        <taxon>ecological metagenomes</taxon>
    </lineage>
</organism>
<dbReference type="EMBL" id="LAZR01058588">
    <property type="protein sequence ID" value="KKK69562.1"/>
    <property type="molecule type" value="Genomic_DNA"/>
</dbReference>
<keyword evidence="1" id="KW-0812">Transmembrane</keyword>
<proteinExistence type="predicted"/>
<dbReference type="AlphaFoldDB" id="A0A0F8XKA8"/>
<protein>
    <submittedName>
        <fullName evidence="2">Uncharacterized protein</fullName>
    </submittedName>
</protein>
<feature type="non-terminal residue" evidence="2">
    <location>
        <position position="1"/>
    </location>
</feature>
<evidence type="ECO:0000313" key="2">
    <source>
        <dbReference type="EMBL" id="KKK69562.1"/>
    </source>
</evidence>
<feature type="transmembrane region" description="Helical" evidence="1">
    <location>
        <begin position="48"/>
        <end position="68"/>
    </location>
</feature>